<feature type="non-terminal residue" evidence="1">
    <location>
        <position position="1"/>
    </location>
</feature>
<comment type="caution">
    <text evidence="1">The sequence shown here is derived from an EMBL/GenBank/DDBJ whole genome shotgun (WGS) entry which is preliminary data.</text>
</comment>
<accession>X1E468</accession>
<organism evidence="1">
    <name type="scientific">marine sediment metagenome</name>
    <dbReference type="NCBI Taxonomy" id="412755"/>
    <lineage>
        <taxon>unclassified sequences</taxon>
        <taxon>metagenomes</taxon>
        <taxon>ecological metagenomes</taxon>
    </lineage>
</organism>
<proteinExistence type="predicted"/>
<dbReference type="EMBL" id="BART01041679">
    <property type="protein sequence ID" value="GAH28051.1"/>
    <property type="molecule type" value="Genomic_DNA"/>
</dbReference>
<name>X1E468_9ZZZZ</name>
<gene>
    <name evidence="1" type="ORF">S01H4_66884</name>
</gene>
<sequence>DKMGLTIGDKIDLLRQIGPQPTCELGSRVLCAVVNDVPLSQINFT</sequence>
<evidence type="ECO:0000313" key="1">
    <source>
        <dbReference type="EMBL" id="GAH28051.1"/>
    </source>
</evidence>
<reference evidence="1" key="1">
    <citation type="journal article" date="2014" name="Front. Microbiol.">
        <title>High frequency of phylogenetically diverse reductive dehalogenase-homologous genes in deep subseafloor sedimentary metagenomes.</title>
        <authorList>
            <person name="Kawai M."/>
            <person name="Futagami T."/>
            <person name="Toyoda A."/>
            <person name="Takaki Y."/>
            <person name="Nishi S."/>
            <person name="Hori S."/>
            <person name="Arai W."/>
            <person name="Tsubouchi T."/>
            <person name="Morono Y."/>
            <person name="Uchiyama I."/>
            <person name="Ito T."/>
            <person name="Fujiyama A."/>
            <person name="Inagaki F."/>
            <person name="Takami H."/>
        </authorList>
    </citation>
    <scope>NUCLEOTIDE SEQUENCE</scope>
    <source>
        <strain evidence="1">Expedition CK06-06</strain>
    </source>
</reference>
<protein>
    <submittedName>
        <fullName evidence="1">Uncharacterized protein</fullName>
    </submittedName>
</protein>
<dbReference type="AlphaFoldDB" id="X1E468"/>